<dbReference type="EMBL" id="ABJD02000085">
    <property type="protein sequence ID" value="EDU61039.1"/>
    <property type="molecule type" value="Genomic_DNA"/>
</dbReference>
<proteinExistence type="predicted"/>
<dbReference type="AlphaFoldDB" id="A0AA86YYN7"/>
<protein>
    <submittedName>
        <fullName evidence="1">Uncharacterized protein</fullName>
    </submittedName>
</protein>
<reference evidence="2" key="1">
    <citation type="submission" date="2008-04" db="EMBL/GenBank/DDBJ databases">
        <title>Draft genome sequence of Providencia stuartii (ATCC 25827).</title>
        <authorList>
            <person name="Sudarsanam P."/>
            <person name="Ley R."/>
            <person name="Guruge J."/>
            <person name="Turnbaugh P.J."/>
            <person name="Mahowald M."/>
            <person name="Liep D."/>
            <person name="Gordon J."/>
        </authorList>
    </citation>
    <scope>NUCLEOTIDE SEQUENCE [LARGE SCALE GENOMIC DNA]</scope>
    <source>
        <strain evidence="2">ATCC 25827</strain>
    </source>
</reference>
<organism evidence="1 2">
    <name type="scientific">Providencia stuartii ATCC 25827</name>
    <dbReference type="NCBI Taxonomy" id="471874"/>
    <lineage>
        <taxon>Bacteria</taxon>
        <taxon>Pseudomonadati</taxon>
        <taxon>Pseudomonadota</taxon>
        <taxon>Gammaproteobacteria</taxon>
        <taxon>Enterobacterales</taxon>
        <taxon>Morganellaceae</taxon>
        <taxon>Providencia</taxon>
    </lineage>
</organism>
<name>A0AA86YYN7_PROST</name>
<dbReference type="Proteomes" id="UP000004506">
    <property type="component" value="Unassembled WGS sequence"/>
</dbReference>
<accession>A0AA86YYN7</accession>
<comment type="caution">
    <text evidence="1">The sequence shown here is derived from an EMBL/GenBank/DDBJ whole genome shotgun (WGS) entry which is preliminary data.</text>
</comment>
<reference evidence="2" key="2">
    <citation type="submission" date="2008-04" db="EMBL/GenBank/DDBJ databases">
        <title>Draft genome sequence of Providencia stuartii(ATCC 25827).</title>
        <authorList>
            <person name="Sudarsanam P."/>
            <person name="Ley R."/>
            <person name="Guruge J."/>
            <person name="Turnbaugh P.J."/>
            <person name="Mahowald M."/>
            <person name="Liep D."/>
            <person name="Gordon J."/>
        </authorList>
    </citation>
    <scope>NUCLEOTIDE SEQUENCE [LARGE SCALE GENOMIC DNA]</scope>
    <source>
        <strain evidence="2">ATCC 25827</strain>
    </source>
</reference>
<evidence type="ECO:0000313" key="2">
    <source>
        <dbReference type="Proteomes" id="UP000004506"/>
    </source>
</evidence>
<gene>
    <name evidence="1" type="ORF">PROSTU_01020</name>
</gene>
<sequence>MAEKKSCAQPLKVAGLSVIKACKIISLPQASFYRKTQNWRVSIKEEWTGWAGLTFID</sequence>
<evidence type="ECO:0000313" key="1">
    <source>
        <dbReference type="EMBL" id="EDU61039.1"/>
    </source>
</evidence>
<reference evidence="1 2" key="3">
    <citation type="submission" date="2008-05" db="EMBL/GenBank/DDBJ databases">
        <authorList>
            <person name="Fulton L."/>
            <person name="Clifton S."/>
            <person name="Fulton B."/>
            <person name="Xu J."/>
            <person name="Minx P."/>
            <person name="Pepin K.H."/>
            <person name="Johnson M."/>
            <person name="Thiruvilangam P."/>
            <person name="Bhonagiri V."/>
            <person name="Nash W.E."/>
            <person name="Mardis E.R."/>
            <person name="Wilson R.K."/>
        </authorList>
    </citation>
    <scope>NUCLEOTIDE SEQUENCE [LARGE SCALE GENOMIC DNA]</scope>
    <source>
        <strain evidence="1 2">ATCC 25827</strain>
    </source>
</reference>